<feature type="transmembrane region" description="Helical" evidence="1">
    <location>
        <begin position="40"/>
        <end position="59"/>
    </location>
</feature>
<gene>
    <name evidence="2" type="ORF">SORBI_3007G085900</name>
</gene>
<dbReference type="InParanoid" id="C5YJD7"/>
<evidence type="ECO:0000313" key="3">
    <source>
        <dbReference type="Proteomes" id="UP000000768"/>
    </source>
</evidence>
<keyword evidence="1" id="KW-0472">Membrane</keyword>
<dbReference type="HOGENOM" id="CLU_048041_0_0_1"/>
<evidence type="ECO:0000256" key="1">
    <source>
        <dbReference type="SAM" id="Phobius"/>
    </source>
</evidence>
<accession>C5YJD7</accession>
<keyword evidence="3" id="KW-1185">Reference proteome</keyword>
<name>C5YJD7_SORBI</name>
<keyword evidence="1" id="KW-1133">Transmembrane helix</keyword>
<dbReference type="EMBL" id="CM000766">
    <property type="protein sequence ID" value="EES13576.2"/>
    <property type="molecule type" value="Genomic_DNA"/>
</dbReference>
<dbReference type="AlphaFoldDB" id="C5YJD7"/>
<dbReference type="Proteomes" id="UP000000768">
    <property type="component" value="Chromosome 7"/>
</dbReference>
<proteinExistence type="predicted"/>
<evidence type="ECO:0000313" key="2">
    <source>
        <dbReference type="EMBL" id="EES13576.2"/>
    </source>
</evidence>
<dbReference type="KEGG" id="sbi:8086091"/>
<dbReference type="Gramene" id="EES13576">
    <property type="protein sequence ID" value="EES13576"/>
    <property type="gene ID" value="SORBI_3007G085900"/>
</dbReference>
<keyword evidence="1" id="KW-0812">Transmembrane</keyword>
<reference evidence="2 3" key="1">
    <citation type="journal article" date="2009" name="Nature">
        <title>The Sorghum bicolor genome and the diversification of grasses.</title>
        <authorList>
            <person name="Paterson A.H."/>
            <person name="Bowers J.E."/>
            <person name="Bruggmann R."/>
            <person name="Dubchak I."/>
            <person name="Grimwood J."/>
            <person name="Gundlach H."/>
            <person name="Haberer G."/>
            <person name="Hellsten U."/>
            <person name="Mitros T."/>
            <person name="Poliakov A."/>
            <person name="Schmutz J."/>
            <person name="Spannagl M."/>
            <person name="Tang H."/>
            <person name="Wang X."/>
            <person name="Wicker T."/>
            <person name="Bharti A.K."/>
            <person name="Chapman J."/>
            <person name="Feltus F.A."/>
            <person name="Gowik U."/>
            <person name="Grigoriev I.V."/>
            <person name="Lyons E."/>
            <person name="Maher C.A."/>
            <person name="Martis M."/>
            <person name="Narechania A."/>
            <person name="Otillar R.P."/>
            <person name="Penning B.W."/>
            <person name="Salamov A.A."/>
            <person name="Wang Y."/>
            <person name="Zhang L."/>
            <person name="Carpita N.C."/>
            <person name="Freeling M."/>
            <person name="Gingle A.R."/>
            <person name="Hash C.T."/>
            <person name="Keller B."/>
            <person name="Klein P."/>
            <person name="Kresovich S."/>
            <person name="McCann M.C."/>
            <person name="Ming R."/>
            <person name="Peterson D.G."/>
            <person name="Mehboob-ur-Rahman"/>
            <person name="Ware D."/>
            <person name="Westhoff P."/>
            <person name="Mayer K.F."/>
            <person name="Messing J."/>
            <person name="Rokhsar D.S."/>
        </authorList>
    </citation>
    <scope>NUCLEOTIDE SEQUENCE [LARGE SCALE GENOMIC DNA]</scope>
    <source>
        <strain evidence="3">cv. BTx623</strain>
    </source>
</reference>
<protein>
    <submittedName>
        <fullName evidence="2">Uncharacterized protein</fullName>
    </submittedName>
</protein>
<reference evidence="3" key="2">
    <citation type="journal article" date="2018" name="Plant J.">
        <title>The Sorghum bicolor reference genome: improved assembly, gene annotations, a transcriptome atlas, and signatures of genome organization.</title>
        <authorList>
            <person name="McCormick R.F."/>
            <person name="Truong S.K."/>
            <person name="Sreedasyam A."/>
            <person name="Jenkins J."/>
            <person name="Shu S."/>
            <person name="Sims D."/>
            <person name="Kennedy M."/>
            <person name="Amirebrahimi M."/>
            <person name="Weers B.D."/>
            <person name="McKinley B."/>
            <person name="Mattison A."/>
            <person name="Morishige D.T."/>
            <person name="Grimwood J."/>
            <person name="Schmutz J."/>
            <person name="Mullet J.E."/>
        </authorList>
    </citation>
    <scope>NUCLEOTIDE SEQUENCE [LARGE SCALE GENOMIC DNA]</scope>
    <source>
        <strain evidence="3">cv. BTx623</strain>
    </source>
</reference>
<organism evidence="2 3">
    <name type="scientific">Sorghum bicolor</name>
    <name type="common">Sorghum</name>
    <name type="synonym">Sorghum vulgare</name>
    <dbReference type="NCBI Taxonomy" id="4558"/>
    <lineage>
        <taxon>Eukaryota</taxon>
        <taxon>Viridiplantae</taxon>
        <taxon>Streptophyta</taxon>
        <taxon>Embryophyta</taxon>
        <taxon>Tracheophyta</taxon>
        <taxon>Spermatophyta</taxon>
        <taxon>Magnoliopsida</taxon>
        <taxon>Liliopsida</taxon>
        <taxon>Poales</taxon>
        <taxon>Poaceae</taxon>
        <taxon>PACMAD clade</taxon>
        <taxon>Panicoideae</taxon>
        <taxon>Andropogonodae</taxon>
        <taxon>Andropogoneae</taxon>
        <taxon>Sorghinae</taxon>
        <taxon>Sorghum</taxon>
    </lineage>
</organism>
<sequence>MHLGPSRPDRLPVLRAPRPCPPRPALWHGRPRVTHQDTSFLVHLIFFLPLTYGPYLLVLKEKVART</sequence>